<keyword evidence="2" id="KW-1185">Reference proteome</keyword>
<protein>
    <submittedName>
        <fullName evidence="1">Uncharacterized protein</fullName>
    </submittedName>
</protein>
<evidence type="ECO:0000313" key="2">
    <source>
        <dbReference type="Proteomes" id="UP000001946"/>
    </source>
</evidence>
<dbReference type="AlphaFoldDB" id="Q24ZI0"/>
<dbReference type="KEGG" id="dsy:DSY0773"/>
<organism evidence="1 2">
    <name type="scientific">Desulfitobacterium hafniense (strain Y51)</name>
    <dbReference type="NCBI Taxonomy" id="138119"/>
    <lineage>
        <taxon>Bacteria</taxon>
        <taxon>Bacillati</taxon>
        <taxon>Bacillota</taxon>
        <taxon>Clostridia</taxon>
        <taxon>Eubacteriales</taxon>
        <taxon>Desulfitobacteriaceae</taxon>
        <taxon>Desulfitobacterium</taxon>
    </lineage>
</organism>
<dbReference type="STRING" id="138119.DSY0773"/>
<evidence type="ECO:0000313" key="1">
    <source>
        <dbReference type="EMBL" id="BAE82562.1"/>
    </source>
</evidence>
<name>Q24ZI0_DESHY</name>
<accession>Q24ZI0</accession>
<dbReference type="EMBL" id="AP008230">
    <property type="protein sequence ID" value="BAE82562.1"/>
    <property type="molecule type" value="Genomic_DNA"/>
</dbReference>
<sequence length="143" mass="15754">MIQLNLNHGTCPHFSLLTFIDDECHHNEILISIILQAVAFPYFDNAYISRADFTACSVAISEDSFSGKNVIGFSVADMLVIADAAMGFYRDFGVDIGVSHQFFFSQDVGEYHTSFTAPSVMDCFINSFSNHYKSSLSGLIAIA</sequence>
<gene>
    <name evidence="1" type="ordered locus">DSY0773</name>
</gene>
<dbReference type="Proteomes" id="UP000001946">
    <property type="component" value="Chromosome"/>
</dbReference>
<reference evidence="1 2" key="1">
    <citation type="journal article" date="2006" name="J. Bacteriol.">
        <title>Complete genome sequence of the dehalorespiring bacterium Desulfitobacterium hafniense Y51 and comparison with Dehalococcoides ethenogenes 195.</title>
        <authorList>
            <person name="Nonaka H."/>
            <person name="Keresztes G."/>
            <person name="Shinoda Y."/>
            <person name="Ikenaga Y."/>
            <person name="Abe M."/>
            <person name="Naito K."/>
            <person name="Inatomi K."/>
            <person name="Furukawa K."/>
            <person name="Inui M."/>
            <person name="Yukawa H."/>
        </authorList>
    </citation>
    <scope>NUCLEOTIDE SEQUENCE [LARGE SCALE GENOMIC DNA]</scope>
    <source>
        <strain evidence="1 2">Y51</strain>
    </source>
</reference>
<dbReference type="HOGENOM" id="CLU_1803010_0_0_9"/>
<proteinExistence type="predicted"/>